<protein>
    <submittedName>
        <fullName evidence="2">Uncharacterized protein</fullName>
    </submittedName>
</protein>
<dbReference type="Proteomes" id="UP000499080">
    <property type="component" value="Unassembled WGS sequence"/>
</dbReference>
<evidence type="ECO:0000256" key="1">
    <source>
        <dbReference type="SAM" id="MobiDB-lite"/>
    </source>
</evidence>
<reference evidence="2 3" key="1">
    <citation type="journal article" date="2019" name="Sci. Rep.">
        <title>Orb-weaving spider Araneus ventricosus genome elucidates the spidroin gene catalogue.</title>
        <authorList>
            <person name="Kono N."/>
            <person name="Nakamura H."/>
            <person name="Ohtoshi R."/>
            <person name="Moran D.A.P."/>
            <person name="Shinohara A."/>
            <person name="Yoshida Y."/>
            <person name="Fujiwara M."/>
            <person name="Mori M."/>
            <person name="Tomita M."/>
            <person name="Arakawa K."/>
        </authorList>
    </citation>
    <scope>NUCLEOTIDE SEQUENCE [LARGE SCALE GENOMIC DNA]</scope>
</reference>
<proteinExistence type="predicted"/>
<name>A0A4Y2GLG7_ARAVE</name>
<evidence type="ECO:0000313" key="3">
    <source>
        <dbReference type="Proteomes" id="UP000499080"/>
    </source>
</evidence>
<evidence type="ECO:0000313" key="2">
    <source>
        <dbReference type="EMBL" id="GBM53328.1"/>
    </source>
</evidence>
<keyword evidence="3" id="KW-1185">Reference proteome</keyword>
<organism evidence="2 3">
    <name type="scientific">Araneus ventricosus</name>
    <name type="common">Orbweaver spider</name>
    <name type="synonym">Epeira ventricosa</name>
    <dbReference type="NCBI Taxonomy" id="182803"/>
    <lineage>
        <taxon>Eukaryota</taxon>
        <taxon>Metazoa</taxon>
        <taxon>Ecdysozoa</taxon>
        <taxon>Arthropoda</taxon>
        <taxon>Chelicerata</taxon>
        <taxon>Arachnida</taxon>
        <taxon>Araneae</taxon>
        <taxon>Araneomorphae</taxon>
        <taxon>Entelegynae</taxon>
        <taxon>Araneoidea</taxon>
        <taxon>Araneidae</taxon>
        <taxon>Araneus</taxon>
    </lineage>
</organism>
<feature type="compositionally biased region" description="Polar residues" evidence="1">
    <location>
        <begin position="7"/>
        <end position="20"/>
    </location>
</feature>
<gene>
    <name evidence="2" type="ORF">AVEN_259312_1</name>
</gene>
<feature type="compositionally biased region" description="Basic and acidic residues" evidence="1">
    <location>
        <begin position="60"/>
        <end position="69"/>
    </location>
</feature>
<dbReference type="EMBL" id="BGPR01001413">
    <property type="protein sequence ID" value="GBM53328.1"/>
    <property type="molecule type" value="Genomic_DNA"/>
</dbReference>
<sequence>MEDTKWNLRSSRPSGTSRTALNGHPCERPLSFGMELLVCRRCAKITSINGLSNPSQRPGADSDSRKEAADMGCDLQQAISFQLE</sequence>
<comment type="caution">
    <text evidence="2">The sequence shown here is derived from an EMBL/GenBank/DDBJ whole genome shotgun (WGS) entry which is preliminary data.</text>
</comment>
<accession>A0A4Y2GLG7</accession>
<feature type="region of interest" description="Disordered" evidence="1">
    <location>
        <begin position="48"/>
        <end position="71"/>
    </location>
</feature>
<feature type="region of interest" description="Disordered" evidence="1">
    <location>
        <begin position="1"/>
        <end position="25"/>
    </location>
</feature>
<dbReference type="AlphaFoldDB" id="A0A4Y2GLG7"/>